<dbReference type="AlphaFoldDB" id="A0A9P6ENT6"/>
<dbReference type="InterPro" id="IPR018152">
    <property type="entry name" value="SOD_Cu/Zn_BS"/>
</dbReference>
<evidence type="ECO:0000313" key="10">
    <source>
        <dbReference type="EMBL" id="KAF9533168.1"/>
    </source>
</evidence>
<dbReference type="Gene3D" id="2.60.40.200">
    <property type="entry name" value="Superoxide dismutase, copper/zinc binding domain"/>
    <property type="match status" value="1"/>
</dbReference>
<comment type="function">
    <text evidence="7">Destroys radicals which are normally produced within the cells and which are toxic to biological systems.</text>
</comment>
<comment type="caution">
    <text evidence="10">The sequence shown here is derived from an EMBL/GenBank/DDBJ whole genome shotgun (WGS) entry which is preliminary data.</text>
</comment>
<proteinExistence type="inferred from homology"/>
<feature type="signal peptide" evidence="8">
    <location>
        <begin position="1"/>
        <end position="21"/>
    </location>
</feature>
<evidence type="ECO:0000256" key="5">
    <source>
        <dbReference type="ARBA" id="ARBA00023002"/>
    </source>
</evidence>
<evidence type="ECO:0000256" key="8">
    <source>
        <dbReference type="SAM" id="SignalP"/>
    </source>
</evidence>
<comment type="cofactor">
    <cofactor evidence="7">
        <name>Zn(2+)</name>
        <dbReference type="ChEBI" id="CHEBI:29105"/>
    </cofactor>
    <text evidence="7">Binds 1 zinc ion per subunit.</text>
</comment>
<dbReference type="InterPro" id="IPR024134">
    <property type="entry name" value="SOD_Cu/Zn_/chaperone"/>
</dbReference>
<evidence type="ECO:0000256" key="2">
    <source>
        <dbReference type="ARBA" id="ARBA00022723"/>
    </source>
</evidence>
<dbReference type="FunFam" id="2.60.40.200:FF:000001">
    <property type="entry name" value="Superoxide dismutase [Cu-Zn]"/>
    <property type="match status" value="1"/>
</dbReference>
<evidence type="ECO:0000256" key="1">
    <source>
        <dbReference type="ARBA" id="ARBA00010457"/>
    </source>
</evidence>
<dbReference type="InterPro" id="IPR036423">
    <property type="entry name" value="SOD-like_Cu/Zn_dom_sf"/>
</dbReference>
<evidence type="ECO:0000256" key="4">
    <source>
        <dbReference type="ARBA" id="ARBA00022862"/>
    </source>
</evidence>
<comment type="cofactor">
    <cofactor evidence="7">
        <name>Cu cation</name>
        <dbReference type="ChEBI" id="CHEBI:23378"/>
    </cofactor>
    <text evidence="7">Binds 1 copper ion per subunit.</text>
</comment>
<keyword evidence="8" id="KW-0732">Signal</keyword>
<keyword evidence="4" id="KW-0049">Antioxidant</keyword>
<dbReference type="PRINTS" id="PR00068">
    <property type="entry name" value="CUZNDISMTASE"/>
</dbReference>
<dbReference type="GO" id="GO:0005507">
    <property type="term" value="F:copper ion binding"/>
    <property type="evidence" value="ECO:0007669"/>
    <property type="project" value="InterPro"/>
</dbReference>
<keyword evidence="5 7" id="KW-0560">Oxidoreductase</keyword>
<dbReference type="EC" id="1.15.1.1" evidence="7"/>
<dbReference type="GO" id="GO:0004784">
    <property type="term" value="F:superoxide dismutase activity"/>
    <property type="evidence" value="ECO:0007669"/>
    <property type="project" value="UniProtKB-EC"/>
</dbReference>
<reference evidence="10" key="1">
    <citation type="submission" date="2020-11" db="EMBL/GenBank/DDBJ databases">
        <authorList>
            <consortium name="DOE Joint Genome Institute"/>
            <person name="Ahrendt S."/>
            <person name="Riley R."/>
            <person name="Andreopoulos W."/>
            <person name="Labutti K."/>
            <person name="Pangilinan J."/>
            <person name="Ruiz-Duenas F.J."/>
            <person name="Barrasa J.M."/>
            <person name="Sanchez-Garcia M."/>
            <person name="Camarero S."/>
            <person name="Miyauchi S."/>
            <person name="Serrano A."/>
            <person name="Linde D."/>
            <person name="Babiker R."/>
            <person name="Drula E."/>
            <person name="Ayuso-Fernandez I."/>
            <person name="Pacheco R."/>
            <person name="Padilla G."/>
            <person name="Ferreira P."/>
            <person name="Barriuso J."/>
            <person name="Kellner H."/>
            <person name="Castanera R."/>
            <person name="Alfaro M."/>
            <person name="Ramirez L."/>
            <person name="Pisabarro A.G."/>
            <person name="Kuo A."/>
            <person name="Tritt A."/>
            <person name="Lipzen A."/>
            <person name="He G."/>
            <person name="Yan M."/>
            <person name="Ng V."/>
            <person name="Cullen D."/>
            <person name="Martin F."/>
            <person name="Rosso M.-N."/>
            <person name="Henrissat B."/>
            <person name="Hibbett D."/>
            <person name="Martinez A.T."/>
            <person name="Grigoriev I.V."/>
        </authorList>
    </citation>
    <scope>NUCLEOTIDE SEQUENCE</scope>
    <source>
        <strain evidence="10">CBS 506.95</strain>
    </source>
</reference>
<evidence type="ECO:0000256" key="6">
    <source>
        <dbReference type="ARBA" id="ARBA00023008"/>
    </source>
</evidence>
<dbReference type="SUPFAM" id="SSF49329">
    <property type="entry name" value="Cu,Zn superoxide dismutase-like"/>
    <property type="match status" value="1"/>
</dbReference>
<dbReference type="Pfam" id="PF00080">
    <property type="entry name" value="Sod_Cu"/>
    <property type="match status" value="1"/>
</dbReference>
<name>A0A9P6ENT6_9AGAR</name>
<gene>
    <name evidence="10" type="ORF">CPB83DRAFT_845963</name>
</gene>
<keyword evidence="6 7" id="KW-0186">Copper</keyword>
<dbReference type="Proteomes" id="UP000807306">
    <property type="component" value="Unassembled WGS sequence"/>
</dbReference>
<dbReference type="PANTHER" id="PTHR10003">
    <property type="entry name" value="SUPEROXIDE DISMUTASE CU-ZN -RELATED"/>
    <property type="match status" value="1"/>
</dbReference>
<keyword evidence="3 7" id="KW-0862">Zinc</keyword>
<comment type="similarity">
    <text evidence="1 7">Belongs to the Cu-Zn superoxide dismutase family.</text>
</comment>
<evidence type="ECO:0000259" key="9">
    <source>
        <dbReference type="Pfam" id="PF00080"/>
    </source>
</evidence>
<comment type="catalytic activity">
    <reaction evidence="7">
        <text>2 superoxide + 2 H(+) = H2O2 + O2</text>
        <dbReference type="Rhea" id="RHEA:20696"/>
        <dbReference type="ChEBI" id="CHEBI:15378"/>
        <dbReference type="ChEBI" id="CHEBI:15379"/>
        <dbReference type="ChEBI" id="CHEBI:16240"/>
        <dbReference type="ChEBI" id="CHEBI:18421"/>
        <dbReference type="EC" id="1.15.1.1"/>
    </reaction>
</comment>
<evidence type="ECO:0000313" key="11">
    <source>
        <dbReference type="Proteomes" id="UP000807306"/>
    </source>
</evidence>
<keyword evidence="11" id="KW-1185">Reference proteome</keyword>
<sequence>MFSKTLVSSFLLLASLSQIQANFFPHHEPTPPIKAIVYLRGPEANSTVTGSVVFEQASGPNEPVKITGTIKGLTPSALRGFHVHQSGNLTDGCTSTGAHYNPKNQTHGAPNDTVRHVGDLGNVQTDANGVATLNFTDKVIQLTGPYSILGRGVVVHAGTDDLGKGNTNVSLSTGNAGTRAACGVIGLA</sequence>
<evidence type="ECO:0000256" key="7">
    <source>
        <dbReference type="RuleBase" id="RU000393"/>
    </source>
</evidence>
<organism evidence="10 11">
    <name type="scientific">Crepidotus variabilis</name>
    <dbReference type="NCBI Taxonomy" id="179855"/>
    <lineage>
        <taxon>Eukaryota</taxon>
        <taxon>Fungi</taxon>
        <taxon>Dikarya</taxon>
        <taxon>Basidiomycota</taxon>
        <taxon>Agaricomycotina</taxon>
        <taxon>Agaricomycetes</taxon>
        <taxon>Agaricomycetidae</taxon>
        <taxon>Agaricales</taxon>
        <taxon>Agaricineae</taxon>
        <taxon>Crepidotaceae</taxon>
        <taxon>Crepidotus</taxon>
    </lineage>
</organism>
<feature type="chain" id="PRO_5040398837" description="Superoxide dismutase [Cu-Zn]" evidence="8">
    <location>
        <begin position="22"/>
        <end position="188"/>
    </location>
</feature>
<dbReference type="CDD" id="cd00305">
    <property type="entry name" value="Cu-Zn_Superoxide_Dismutase"/>
    <property type="match status" value="1"/>
</dbReference>
<dbReference type="PROSITE" id="PS00332">
    <property type="entry name" value="SOD_CU_ZN_2"/>
    <property type="match status" value="1"/>
</dbReference>
<dbReference type="EMBL" id="MU157829">
    <property type="protein sequence ID" value="KAF9533168.1"/>
    <property type="molecule type" value="Genomic_DNA"/>
</dbReference>
<keyword evidence="2 7" id="KW-0479">Metal-binding</keyword>
<accession>A0A9P6ENT6</accession>
<dbReference type="InterPro" id="IPR001424">
    <property type="entry name" value="SOD_Cu_Zn_dom"/>
</dbReference>
<dbReference type="OrthoDB" id="2015551at2759"/>
<feature type="domain" description="Superoxide dismutase copper/zinc binding" evidence="9">
    <location>
        <begin position="48"/>
        <end position="185"/>
    </location>
</feature>
<protein>
    <recommendedName>
        <fullName evidence="7">Superoxide dismutase [Cu-Zn]</fullName>
        <ecNumber evidence="7">1.15.1.1</ecNumber>
    </recommendedName>
</protein>
<evidence type="ECO:0000256" key="3">
    <source>
        <dbReference type="ARBA" id="ARBA00022833"/>
    </source>
</evidence>